<dbReference type="EC" id="2.7.7.19" evidence="3"/>
<feature type="compositionally biased region" description="Basic residues" evidence="7">
    <location>
        <begin position="419"/>
        <end position="428"/>
    </location>
</feature>
<dbReference type="PANTHER" id="PTHR23092:SF15">
    <property type="entry name" value="INACTIVE NON-CANONICAL POLY(A) RNA POLYMERASE PROTEIN TRF4-2-RELATED"/>
    <property type="match status" value="1"/>
</dbReference>
<dbReference type="InterPro" id="IPR002058">
    <property type="entry name" value="PAP_assoc"/>
</dbReference>
<dbReference type="FunFam" id="3.30.460.10:FF:000006">
    <property type="entry name" value="non-canonical poly(A) RNA polymerase PAPD5"/>
    <property type="match status" value="1"/>
</dbReference>
<dbReference type="InterPro" id="IPR043519">
    <property type="entry name" value="NT_sf"/>
</dbReference>
<proteinExistence type="inferred from homology"/>
<accession>A0A0H5R4P7</accession>
<evidence type="ECO:0000259" key="9">
    <source>
        <dbReference type="Pfam" id="PF22600"/>
    </source>
</evidence>
<dbReference type="CDD" id="cd05402">
    <property type="entry name" value="NT_PAP_TUTase"/>
    <property type="match status" value="1"/>
</dbReference>
<evidence type="ECO:0000256" key="6">
    <source>
        <dbReference type="ARBA" id="ARBA00022842"/>
    </source>
</evidence>
<dbReference type="Pfam" id="PF03828">
    <property type="entry name" value="PAP_assoc"/>
    <property type="match status" value="1"/>
</dbReference>
<dbReference type="AlphaFoldDB" id="A0A0H5R4P7"/>
<reference evidence="10" key="1">
    <citation type="submission" date="2015-04" db="EMBL/GenBank/DDBJ databases">
        <title>The genome sequence of the plant pathogenic Rhizarian Plasmodiophora brassicae reveals insights in its biotrophic life cycle and the origin of chitin synthesis.</title>
        <authorList>
            <person name="Schwelm A."/>
            <person name="Fogelqvist J."/>
            <person name="Knaust A."/>
            <person name="Julke S."/>
            <person name="Lilja T."/>
            <person name="Dhandapani V."/>
            <person name="Bonilla-Rosso G."/>
            <person name="Karlsson M."/>
            <person name="Shevchenko A."/>
            <person name="Choi S.R."/>
            <person name="Kim H.G."/>
            <person name="Park J.Y."/>
            <person name="Lim Y.P."/>
            <person name="Ludwig-Muller J."/>
            <person name="Dixelius C."/>
        </authorList>
    </citation>
    <scope>NUCLEOTIDE SEQUENCE</scope>
    <source>
        <tissue evidence="10">Potato root galls</tissue>
    </source>
</reference>
<feature type="domain" description="Poly(A) RNA polymerase mitochondrial-like central palm" evidence="9">
    <location>
        <begin position="75"/>
        <end position="207"/>
    </location>
</feature>
<evidence type="ECO:0000256" key="5">
    <source>
        <dbReference type="ARBA" id="ARBA00022723"/>
    </source>
</evidence>
<dbReference type="GO" id="GO:0005730">
    <property type="term" value="C:nucleolus"/>
    <property type="evidence" value="ECO:0007669"/>
    <property type="project" value="TreeGrafter"/>
</dbReference>
<dbReference type="InterPro" id="IPR045862">
    <property type="entry name" value="Trf4-like"/>
</dbReference>
<dbReference type="GO" id="GO:0031123">
    <property type="term" value="P:RNA 3'-end processing"/>
    <property type="evidence" value="ECO:0007669"/>
    <property type="project" value="TreeGrafter"/>
</dbReference>
<comment type="similarity">
    <text evidence="2">Belongs to the DNA polymerase type-B-like family.</text>
</comment>
<keyword evidence="6" id="KW-0460">Magnesium</keyword>
<sequence>MTSFRPTIADFLLDDFIPLSSSNDQAVDPKFKDTGVCKNSNKDKKPQAVGSDDFDDEPWRCSKSHLKGLTLTEKIHEELIRFCEFVSPTTHEQEMRDDVVCRFRSLALELFPGADVCVFGSVATRLYLPVSDLDLVVFYDGSDAKLNLRLLADELQKRGTVSFIEQILSAKVPIIKFTDAQTGIKVDVCFNVENGRSACNLINTFQQDMPALRPLTLFLKYFLQFREMNETYSGGIGSFLLQMMIVSHLQLHPFGSSKRLSSPANKNLNLGALLLSFFELYGKVFNYAVVGISVRNGGSYFSKVQKGFADDARSYLLCVENPLEPEIDVGRNSFGIMRVRRSFSWAYDRLTLDFPDETSATLLGRLVTVRGEAFSIRKKPEHNVLKSESLYLLSSEEGCEDDLLRSPSCSGSDTPSQKSNRRQRRKARKDGNVDDILTKRKSVVQSAREDASASSGLTNQPKRIDVARSSLSKKQRQRQR</sequence>
<dbReference type="EMBL" id="HACM01008676">
    <property type="protein sequence ID" value="CRZ09118.1"/>
    <property type="molecule type" value="Transcribed_RNA"/>
</dbReference>
<feature type="region of interest" description="Disordered" evidence="7">
    <location>
        <begin position="23"/>
        <end position="53"/>
    </location>
</feature>
<feature type="compositionally biased region" description="Polar residues" evidence="7">
    <location>
        <begin position="407"/>
        <end position="418"/>
    </location>
</feature>
<name>A0A0H5R4P7_9EUKA</name>
<evidence type="ECO:0000256" key="3">
    <source>
        <dbReference type="ARBA" id="ARBA00012388"/>
    </source>
</evidence>
<feature type="compositionally biased region" description="Polar residues" evidence="7">
    <location>
        <begin position="452"/>
        <end position="461"/>
    </location>
</feature>
<dbReference type="Gene3D" id="3.30.460.10">
    <property type="entry name" value="Beta Polymerase, domain 2"/>
    <property type="match status" value="1"/>
</dbReference>
<dbReference type="GO" id="GO:0031499">
    <property type="term" value="C:TRAMP complex"/>
    <property type="evidence" value="ECO:0007669"/>
    <property type="project" value="TreeGrafter"/>
</dbReference>
<dbReference type="SUPFAM" id="SSF81631">
    <property type="entry name" value="PAP/OAS1 substrate-binding domain"/>
    <property type="match status" value="1"/>
</dbReference>
<feature type="domain" description="PAP-associated" evidence="8">
    <location>
        <begin position="269"/>
        <end position="325"/>
    </location>
</feature>
<evidence type="ECO:0000313" key="10">
    <source>
        <dbReference type="EMBL" id="CRZ09118.1"/>
    </source>
</evidence>
<dbReference type="PANTHER" id="PTHR23092">
    <property type="entry name" value="POLY(A) RNA POLYMERASE"/>
    <property type="match status" value="1"/>
</dbReference>
<keyword evidence="4" id="KW-0808">Transferase</keyword>
<dbReference type="Gene3D" id="1.10.1410.10">
    <property type="match status" value="1"/>
</dbReference>
<dbReference type="GO" id="GO:0043634">
    <property type="term" value="P:polyadenylation-dependent ncRNA catabolic process"/>
    <property type="evidence" value="ECO:0007669"/>
    <property type="project" value="TreeGrafter"/>
</dbReference>
<dbReference type="GO" id="GO:0046872">
    <property type="term" value="F:metal ion binding"/>
    <property type="evidence" value="ECO:0007669"/>
    <property type="project" value="UniProtKB-KW"/>
</dbReference>
<dbReference type="GO" id="GO:1990817">
    <property type="term" value="F:poly(A) RNA polymerase activity"/>
    <property type="evidence" value="ECO:0007669"/>
    <property type="project" value="UniProtKB-EC"/>
</dbReference>
<feature type="compositionally biased region" description="Basic and acidic residues" evidence="7">
    <location>
        <begin position="27"/>
        <end position="46"/>
    </location>
</feature>
<evidence type="ECO:0000256" key="2">
    <source>
        <dbReference type="ARBA" id="ARBA00008593"/>
    </source>
</evidence>
<dbReference type="GO" id="GO:0003729">
    <property type="term" value="F:mRNA binding"/>
    <property type="evidence" value="ECO:0007669"/>
    <property type="project" value="TreeGrafter"/>
</dbReference>
<feature type="compositionally biased region" description="Basic residues" evidence="7">
    <location>
        <begin position="471"/>
        <end position="480"/>
    </location>
</feature>
<dbReference type="Pfam" id="PF22600">
    <property type="entry name" value="MTPAP-like_central"/>
    <property type="match status" value="1"/>
</dbReference>
<evidence type="ECO:0000256" key="7">
    <source>
        <dbReference type="SAM" id="MobiDB-lite"/>
    </source>
</evidence>
<dbReference type="SUPFAM" id="SSF81301">
    <property type="entry name" value="Nucleotidyltransferase"/>
    <property type="match status" value="1"/>
</dbReference>
<protein>
    <recommendedName>
        <fullName evidence="3">polynucleotide adenylyltransferase</fullName>
        <ecNumber evidence="3">2.7.7.19</ecNumber>
    </recommendedName>
</protein>
<evidence type="ECO:0000256" key="4">
    <source>
        <dbReference type="ARBA" id="ARBA00022679"/>
    </source>
</evidence>
<feature type="compositionally biased region" description="Basic and acidic residues" evidence="7">
    <location>
        <begin position="429"/>
        <end position="438"/>
    </location>
</feature>
<evidence type="ECO:0000259" key="8">
    <source>
        <dbReference type="Pfam" id="PF03828"/>
    </source>
</evidence>
<dbReference type="InterPro" id="IPR054708">
    <property type="entry name" value="MTPAP-like_central"/>
</dbReference>
<evidence type="ECO:0000256" key="1">
    <source>
        <dbReference type="ARBA" id="ARBA00001936"/>
    </source>
</evidence>
<keyword evidence="5" id="KW-0479">Metal-binding</keyword>
<organism evidence="10">
    <name type="scientific">Spongospora subterranea</name>
    <dbReference type="NCBI Taxonomy" id="70186"/>
    <lineage>
        <taxon>Eukaryota</taxon>
        <taxon>Sar</taxon>
        <taxon>Rhizaria</taxon>
        <taxon>Endomyxa</taxon>
        <taxon>Phytomyxea</taxon>
        <taxon>Plasmodiophorida</taxon>
        <taxon>Plasmodiophoridae</taxon>
        <taxon>Spongospora</taxon>
    </lineage>
</organism>
<comment type="cofactor">
    <cofactor evidence="1">
        <name>Mn(2+)</name>
        <dbReference type="ChEBI" id="CHEBI:29035"/>
    </cofactor>
</comment>
<feature type="region of interest" description="Disordered" evidence="7">
    <location>
        <begin position="403"/>
        <end position="480"/>
    </location>
</feature>